<dbReference type="PROSITE" id="PS51343">
    <property type="entry name" value="PII_GLNB_DOM"/>
    <property type="match status" value="1"/>
</dbReference>
<dbReference type="EMBL" id="NGJK01000031">
    <property type="protein sequence ID" value="RAP03249.1"/>
    <property type="molecule type" value="Genomic_DNA"/>
</dbReference>
<dbReference type="InterPro" id="IPR011322">
    <property type="entry name" value="N-reg_PII-like_a/b"/>
</dbReference>
<dbReference type="SMART" id="SM00938">
    <property type="entry name" value="P-II"/>
    <property type="match status" value="1"/>
</dbReference>
<protein>
    <submittedName>
        <fullName evidence="7">Transcriptional regulator</fullName>
    </submittedName>
</protein>
<organism evidence="7 8">
    <name type="scientific">Methanosphaera stadtmanae</name>
    <dbReference type="NCBI Taxonomy" id="2317"/>
    <lineage>
        <taxon>Archaea</taxon>
        <taxon>Methanobacteriati</taxon>
        <taxon>Methanobacteriota</taxon>
        <taxon>Methanomada group</taxon>
        <taxon>Methanobacteria</taxon>
        <taxon>Methanobacteriales</taxon>
        <taxon>Methanobacteriaceae</taxon>
        <taxon>Methanosphaera</taxon>
    </lineage>
</organism>
<dbReference type="PANTHER" id="PTHR30115:SF11">
    <property type="entry name" value="NITROGEN REGULATORY PROTEIN P-II HOMOLOG"/>
    <property type="match status" value="1"/>
</dbReference>
<dbReference type="GO" id="GO:0005829">
    <property type="term" value="C:cytosol"/>
    <property type="evidence" value="ECO:0007669"/>
    <property type="project" value="TreeGrafter"/>
</dbReference>
<dbReference type="PANTHER" id="PTHR30115">
    <property type="entry name" value="NITROGEN REGULATORY PROTEIN P-II"/>
    <property type="match status" value="1"/>
</dbReference>
<accession>A0A328Q8U2</accession>
<dbReference type="Pfam" id="PF00543">
    <property type="entry name" value="P-II"/>
    <property type="match status" value="1"/>
</dbReference>
<reference evidence="7 8" key="1">
    <citation type="submission" date="2017-05" db="EMBL/GenBank/DDBJ databases">
        <title>Host range expansion of the Methanosphaera genus to humans and monogastric animals involves recent and extensive reduction in genome content.</title>
        <authorList>
            <person name="Hoedt E.C."/>
            <person name="Volmer J.G."/>
            <person name="Parks D.H."/>
            <person name="Rosewarne C.P."/>
            <person name="Denman S.E."/>
            <person name="Mcsweeney C.S."/>
            <person name="O Cuiv P."/>
            <person name="Hugenholtz P."/>
            <person name="Tyson G.W."/>
            <person name="Morrison M."/>
        </authorList>
    </citation>
    <scope>NUCLEOTIDE SEQUENCE [LARGE SCALE GENOMIC DNA]</scope>
    <source>
        <strain evidence="7 8">PA5</strain>
    </source>
</reference>
<dbReference type="PRINTS" id="PR00340">
    <property type="entry name" value="PIIGLNB"/>
</dbReference>
<comment type="function">
    <text evidence="1">Could be involved in the regulation of nitrogen fixation.</text>
</comment>
<feature type="modified residue" description="O-UMP-tyrosine" evidence="5">
    <location>
        <position position="52"/>
    </location>
</feature>
<dbReference type="GeneID" id="3855854"/>
<dbReference type="Gene3D" id="3.30.70.120">
    <property type="match status" value="1"/>
</dbReference>
<evidence type="ECO:0000256" key="5">
    <source>
        <dbReference type="PIRSR" id="PIRSR602187-50"/>
    </source>
</evidence>
<name>A0A328Q8U2_9EURY</name>
<evidence type="ECO:0000256" key="4">
    <source>
        <dbReference type="ARBA" id="ARBA00023231"/>
    </source>
</evidence>
<dbReference type="InterPro" id="IPR017918">
    <property type="entry name" value="N-reg_PII_CS"/>
</dbReference>
<dbReference type="SUPFAM" id="SSF54913">
    <property type="entry name" value="GlnB-like"/>
    <property type="match status" value="1"/>
</dbReference>
<dbReference type="AlphaFoldDB" id="A0A328Q8U2"/>
<evidence type="ECO:0000256" key="1">
    <source>
        <dbReference type="ARBA" id="ARBA00002440"/>
    </source>
</evidence>
<evidence type="ECO:0000256" key="6">
    <source>
        <dbReference type="RuleBase" id="RU003936"/>
    </source>
</evidence>
<proteinExistence type="inferred from homology"/>
<evidence type="ECO:0000256" key="3">
    <source>
        <dbReference type="ARBA" id="ARBA00023163"/>
    </source>
</evidence>
<comment type="similarity">
    <text evidence="6">Belongs to the P(II) protein family.</text>
</comment>
<dbReference type="Proteomes" id="UP000248557">
    <property type="component" value="Unassembled WGS sequence"/>
</dbReference>
<evidence type="ECO:0000313" key="8">
    <source>
        <dbReference type="Proteomes" id="UP000248557"/>
    </source>
</evidence>
<dbReference type="GO" id="GO:0005524">
    <property type="term" value="F:ATP binding"/>
    <property type="evidence" value="ECO:0007669"/>
    <property type="project" value="TreeGrafter"/>
</dbReference>
<keyword evidence="2" id="KW-0805">Transcription regulation</keyword>
<keyword evidence="5" id="KW-0597">Phosphoprotein</keyword>
<comment type="caution">
    <text evidence="7">The sequence shown here is derived from an EMBL/GenBank/DDBJ whole genome shotgun (WGS) entry which is preliminary data.</text>
</comment>
<dbReference type="OMA" id="YRGTEHV"/>
<dbReference type="GO" id="GO:0030234">
    <property type="term" value="F:enzyme regulator activity"/>
    <property type="evidence" value="ECO:0007669"/>
    <property type="project" value="InterPro"/>
</dbReference>
<sequence length="113" mass="12563">MFKKVEAIIRPEKLDIVKNNLENINCKGLTVSNVKGRGKQLGIVEKYRGNVYNVDLISKIKLDIITTETEVEKIVDTIKSSAFTGNVGDGKIFVSDIEDIIRIRTGERGVNAI</sequence>
<dbReference type="InterPro" id="IPR002187">
    <property type="entry name" value="N-reg_PII"/>
</dbReference>
<dbReference type="RefSeq" id="WP_011406264.1">
    <property type="nucleotide sequence ID" value="NZ_CATZNA010000018.1"/>
</dbReference>
<keyword evidence="4" id="KW-0535">Nitrogen fixation</keyword>
<evidence type="ECO:0000313" key="7">
    <source>
        <dbReference type="EMBL" id="RAP03249.1"/>
    </source>
</evidence>
<evidence type="ECO:0000256" key="2">
    <source>
        <dbReference type="ARBA" id="ARBA00023015"/>
    </source>
</evidence>
<keyword evidence="3" id="KW-0804">Transcription</keyword>
<dbReference type="GO" id="GO:0006808">
    <property type="term" value="P:regulation of nitrogen utilization"/>
    <property type="evidence" value="ECO:0007669"/>
    <property type="project" value="InterPro"/>
</dbReference>
<dbReference type="InterPro" id="IPR015867">
    <property type="entry name" value="N-reg_PII/ATP_PRibTrfase_C"/>
</dbReference>
<gene>
    <name evidence="7" type="ORF">CA615_03230</name>
</gene>
<dbReference type="PROSITE" id="PS00638">
    <property type="entry name" value="PII_GLNB_CTER"/>
    <property type="match status" value="1"/>
</dbReference>